<dbReference type="EMBL" id="CP022187">
    <property type="protein sequence ID" value="AWI74270.1"/>
    <property type="molecule type" value="Genomic_DNA"/>
</dbReference>
<gene>
    <name evidence="2" type="ORF">CEW83_02740</name>
</gene>
<accession>A0A2U8GLF9</accession>
<dbReference type="AlphaFoldDB" id="A0A2U8GLF9"/>
<feature type="region of interest" description="Disordered" evidence="1">
    <location>
        <begin position="28"/>
        <end position="51"/>
    </location>
</feature>
<reference evidence="2 3" key="1">
    <citation type="submission" date="2017-06" db="EMBL/GenBank/DDBJ databases">
        <title>Azoarcus.</title>
        <authorList>
            <person name="Woo J.-H."/>
            <person name="Kim H.-S."/>
        </authorList>
    </citation>
    <scope>NUCLEOTIDE SEQUENCE [LARGE SCALE GENOMIC DNA]</scope>
    <source>
        <strain evidence="2 3">TSPY31</strain>
    </source>
</reference>
<proteinExistence type="predicted"/>
<name>A0A2U8GLF9_9RHOO</name>
<sequence length="136" mass="14497">MFACWLKVADTTTLSNGSEVENASIYSAQDLPDTLPEANEDRASRGLKPQSQKGLGRIFGAQYRLDDASVIAQRGDGLITRKGDGRTTSLRPDKSGADPLVAVRQKADQALTASLKGGVVQAGEEFFVEQENGQGL</sequence>
<dbReference type="KEGG" id="acom:CEW83_02740"/>
<evidence type="ECO:0000313" key="3">
    <source>
        <dbReference type="Proteomes" id="UP000244930"/>
    </source>
</evidence>
<dbReference type="RefSeq" id="WP_108947978.1">
    <property type="nucleotide sequence ID" value="NZ_CP022187.1"/>
</dbReference>
<keyword evidence="3" id="KW-1185">Reference proteome</keyword>
<dbReference type="Proteomes" id="UP000244930">
    <property type="component" value="Chromosome"/>
</dbReference>
<protein>
    <submittedName>
        <fullName evidence="2">Uncharacterized protein</fullName>
    </submittedName>
</protein>
<evidence type="ECO:0000256" key="1">
    <source>
        <dbReference type="SAM" id="MobiDB-lite"/>
    </source>
</evidence>
<evidence type="ECO:0000313" key="2">
    <source>
        <dbReference type="EMBL" id="AWI74270.1"/>
    </source>
</evidence>
<organism evidence="2 3">
    <name type="scientific">Parazoarcus communis</name>
    <dbReference type="NCBI Taxonomy" id="41977"/>
    <lineage>
        <taxon>Bacteria</taxon>
        <taxon>Pseudomonadati</taxon>
        <taxon>Pseudomonadota</taxon>
        <taxon>Betaproteobacteria</taxon>
        <taxon>Rhodocyclales</taxon>
        <taxon>Zoogloeaceae</taxon>
        <taxon>Parazoarcus</taxon>
    </lineage>
</organism>